<evidence type="ECO:0000313" key="3">
    <source>
        <dbReference type="EMBL" id="KAB1649488.1"/>
    </source>
</evidence>
<proteinExistence type="predicted"/>
<dbReference type="Pfam" id="PF12840">
    <property type="entry name" value="HTH_20"/>
    <property type="match status" value="1"/>
</dbReference>
<dbReference type="AlphaFoldDB" id="A0A6H9WN25"/>
<dbReference type="OrthoDB" id="9784339at2"/>
<sequence>MNIEQKSLALRAERHAALGDPVRLRIADQLALGDRSPSELRSVLGVSSNLLAHHLGVLETAGLIERRRSEGDRRRSYVRLARGAFGMLGAVDADRAADGTGPAVIVRASRVVFVCTGNSARSPIAAALWRRASAVPAMSAGTKPAACTSPRAIAAAARHGLDLGVHSPRSLDGLVSDGDLVVAVCDRAHEKLCRLGTPGREGALSCASEMHWSVPNPGRVGSDTAYDEVFDELESRVAGLVPRVASA</sequence>
<dbReference type="InterPro" id="IPR036388">
    <property type="entry name" value="WH-like_DNA-bd_sf"/>
</dbReference>
<dbReference type="InterPro" id="IPR011991">
    <property type="entry name" value="ArsR-like_HTH"/>
</dbReference>
<name>A0A6H9WN25_9MICO</name>
<dbReference type="Proteomes" id="UP000431744">
    <property type="component" value="Unassembled WGS sequence"/>
</dbReference>
<dbReference type="InterPro" id="IPR036390">
    <property type="entry name" value="WH_DNA-bd_sf"/>
</dbReference>
<dbReference type="SUPFAM" id="SSF52788">
    <property type="entry name" value="Phosphotyrosine protein phosphatases I"/>
    <property type="match status" value="1"/>
</dbReference>
<dbReference type="GO" id="GO:0003700">
    <property type="term" value="F:DNA-binding transcription factor activity"/>
    <property type="evidence" value="ECO:0007669"/>
    <property type="project" value="InterPro"/>
</dbReference>
<dbReference type="PROSITE" id="PS50987">
    <property type="entry name" value="HTH_ARSR_2"/>
    <property type="match status" value="1"/>
</dbReference>
<dbReference type="Gene3D" id="1.10.10.10">
    <property type="entry name" value="Winged helix-like DNA-binding domain superfamily/Winged helix DNA-binding domain"/>
    <property type="match status" value="1"/>
</dbReference>
<dbReference type="InterPro" id="IPR023485">
    <property type="entry name" value="Ptyr_pPase"/>
</dbReference>
<dbReference type="InterPro" id="IPR001845">
    <property type="entry name" value="HTH_ArsR_DNA-bd_dom"/>
</dbReference>
<feature type="domain" description="HTH arsR-type" evidence="2">
    <location>
        <begin position="3"/>
        <end position="97"/>
    </location>
</feature>
<reference evidence="3 4" key="1">
    <citation type="submission" date="2019-09" db="EMBL/GenBank/DDBJ databases">
        <title>Phylogeny of genus Pseudoclavibacter and closely related genus.</title>
        <authorList>
            <person name="Li Y."/>
        </authorList>
    </citation>
    <scope>NUCLEOTIDE SEQUENCE [LARGE SCALE GENOMIC DNA]</scope>
    <source>
        <strain evidence="3 4">EGI 60007</strain>
    </source>
</reference>
<dbReference type="SMART" id="SM00226">
    <property type="entry name" value="LMWPc"/>
    <property type="match status" value="1"/>
</dbReference>
<evidence type="ECO:0000313" key="4">
    <source>
        <dbReference type="Proteomes" id="UP000431744"/>
    </source>
</evidence>
<comment type="caution">
    <text evidence="3">The sequence shown here is derived from an EMBL/GenBank/DDBJ whole genome shotgun (WGS) entry which is preliminary data.</text>
</comment>
<dbReference type="SMART" id="SM00418">
    <property type="entry name" value="HTH_ARSR"/>
    <property type="match status" value="1"/>
</dbReference>
<dbReference type="Pfam" id="PF01451">
    <property type="entry name" value="LMWPc"/>
    <property type="match status" value="1"/>
</dbReference>
<dbReference type="EMBL" id="WBJY01000001">
    <property type="protein sequence ID" value="KAB1649488.1"/>
    <property type="molecule type" value="Genomic_DNA"/>
</dbReference>
<dbReference type="GO" id="GO:0046685">
    <property type="term" value="P:response to arsenic-containing substance"/>
    <property type="evidence" value="ECO:0007669"/>
    <property type="project" value="UniProtKB-KW"/>
</dbReference>
<accession>A0A6H9WN25</accession>
<keyword evidence="1" id="KW-0059">Arsenical resistance</keyword>
<organism evidence="3 4">
    <name type="scientific">Pseudoclavibacter endophyticus</name>
    <dbReference type="NCBI Taxonomy" id="1778590"/>
    <lineage>
        <taxon>Bacteria</taxon>
        <taxon>Bacillati</taxon>
        <taxon>Actinomycetota</taxon>
        <taxon>Actinomycetes</taxon>
        <taxon>Micrococcales</taxon>
        <taxon>Microbacteriaceae</taxon>
        <taxon>Pseudoclavibacter</taxon>
    </lineage>
</organism>
<dbReference type="CDD" id="cd00090">
    <property type="entry name" value="HTH_ARSR"/>
    <property type="match status" value="1"/>
</dbReference>
<dbReference type="PANTHER" id="PTHR43428">
    <property type="entry name" value="ARSENATE REDUCTASE"/>
    <property type="match status" value="1"/>
</dbReference>
<dbReference type="SUPFAM" id="SSF46785">
    <property type="entry name" value="Winged helix' DNA-binding domain"/>
    <property type="match status" value="1"/>
</dbReference>
<protein>
    <submittedName>
        <fullName evidence="3">Helix-turn-helix domain-containing protein</fullName>
    </submittedName>
</protein>
<evidence type="ECO:0000259" key="2">
    <source>
        <dbReference type="PROSITE" id="PS50987"/>
    </source>
</evidence>
<dbReference type="PANTHER" id="PTHR43428:SF1">
    <property type="entry name" value="ARSENATE REDUCTASE"/>
    <property type="match status" value="1"/>
</dbReference>
<keyword evidence="4" id="KW-1185">Reference proteome</keyword>
<dbReference type="InterPro" id="IPR036196">
    <property type="entry name" value="Ptyr_pPase_sf"/>
</dbReference>
<dbReference type="Gene3D" id="3.40.50.2300">
    <property type="match status" value="1"/>
</dbReference>
<gene>
    <name evidence="3" type="ORF">F8O04_04290</name>
</gene>
<dbReference type="RefSeq" id="WP_158028078.1">
    <property type="nucleotide sequence ID" value="NZ_BMHG01000001.1"/>
</dbReference>
<evidence type="ECO:0000256" key="1">
    <source>
        <dbReference type="ARBA" id="ARBA00022849"/>
    </source>
</evidence>